<accession>A0AAW0DG85</accession>
<evidence type="ECO:0000313" key="2">
    <source>
        <dbReference type="Proteomes" id="UP001362999"/>
    </source>
</evidence>
<dbReference type="Gene3D" id="1.20.1280.50">
    <property type="match status" value="1"/>
</dbReference>
<protein>
    <submittedName>
        <fullName evidence="1">F-box domain-containing protein</fullName>
    </submittedName>
</protein>
<organism evidence="1 2">
    <name type="scientific">Favolaschia claudopus</name>
    <dbReference type="NCBI Taxonomy" id="2862362"/>
    <lineage>
        <taxon>Eukaryota</taxon>
        <taxon>Fungi</taxon>
        <taxon>Dikarya</taxon>
        <taxon>Basidiomycota</taxon>
        <taxon>Agaricomycotina</taxon>
        <taxon>Agaricomycetes</taxon>
        <taxon>Agaricomycetidae</taxon>
        <taxon>Agaricales</taxon>
        <taxon>Marasmiineae</taxon>
        <taxon>Mycenaceae</taxon>
        <taxon>Favolaschia</taxon>
    </lineage>
</organism>
<dbReference type="EMBL" id="JAWWNJ010000007">
    <property type="protein sequence ID" value="KAK7051895.1"/>
    <property type="molecule type" value="Genomic_DNA"/>
</dbReference>
<dbReference type="SUPFAM" id="SSF52047">
    <property type="entry name" value="RNI-like"/>
    <property type="match status" value="1"/>
</dbReference>
<reference evidence="1 2" key="1">
    <citation type="journal article" date="2024" name="J Genomics">
        <title>Draft genome sequencing and assembly of Favolaschia claudopus CIRM-BRFM 2984 isolated from oak limbs.</title>
        <authorList>
            <person name="Navarro D."/>
            <person name="Drula E."/>
            <person name="Chaduli D."/>
            <person name="Cazenave R."/>
            <person name="Ahrendt S."/>
            <person name="Wang J."/>
            <person name="Lipzen A."/>
            <person name="Daum C."/>
            <person name="Barry K."/>
            <person name="Grigoriev I.V."/>
            <person name="Favel A."/>
            <person name="Rosso M.N."/>
            <person name="Martin F."/>
        </authorList>
    </citation>
    <scope>NUCLEOTIDE SEQUENCE [LARGE SCALE GENOMIC DNA]</scope>
    <source>
        <strain evidence="1 2">CIRM-BRFM 2984</strain>
    </source>
</reference>
<gene>
    <name evidence="1" type="ORF">R3P38DRAFT_2603072</name>
</gene>
<dbReference type="Proteomes" id="UP001362999">
    <property type="component" value="Unassembled WGS sequence"/>
</dbReference>
<name>A0AAW0DG85_9AGAR</name>
<dbReference type="AlphaFoldDB" id="A0AAW0DG85"/>
<proteinExistence type="predicted"/>
<sequence length="350" mass="39267">MLECMELDRALLANHTAQMKTLQTAMSALAYVISSLHTAQNAVFERLQSYKYPVLSLPNEIVAEIFIQFLPPYPEQAPLVGPSSPTHLTQICRQWREIALSTPALWSAIMPSNTQPDLAALWCARSGSCPLSIQAVDAGPGLNALVPHRDRWEHLVLGITHSPPAVIDGPMPLLHSLMLSANRAIYWSSSPIKVRDVPLLRMLSLYNFYCPNITVRWAQLTTLNLNGISPEEWAPVLRQALRLVHLFIDLWDDSRVGPMTDIKLPRLESLTFAEKSHRGKDFLQYFVVSALRQLYIPEHVLGSHPVKSLKAFVKKSKCSVKDLRIIHASVPEASYRAAFPSIPQIIIYKV</sequence>
<keyword evidence="2" id="KW-1185">Reference proteome</keyword>
<comment type="caution">
    <text evidence="1">The sequence shown here is derived from an EMBL/GenBank/DDBJ whole genome shotgun (WGS) entry which is preliminary data.</text>
</comment>
<evidence type="ECO:0000313" key="1">
    <source>
        <dbReference type="EMBL" id="KAK7051895.1"/>
    </source>
</evidence>